<evidence type="ECO:0000313" key="2">
    <source>
        <dbReference type="Proteomes" id="UP000829398"/>
    </source>
</evidence>
<gene>
    <name evidence="1" type="ORF">KPL71_008640</name>
</gene>
<sequence>MTRNTYWARHCTGTSTHEPCISHLYLCYCCLSKGQLPLRSLSVQGKGPSGLNPVQLMPSISIPVLVLWGDEDPFTPVDGPVGKYFSSLPSQLSNVKLIVLEGVGHCPHDDRPDLVHGKLLP</sequence>
<keyword evidence="2" id="KW-1185">Reference proteome</keyword>
<organism evidence="1 2">
    <name type="scientific">Citrus sinensis</name>
    <name type="common">Sweet orange</name>
    <name type="synonym">Citrus aurantium var. sinensis</name>
    <dbReference type="NCBI Taxonomy" id="2711"/>
    <lineage>
        <taxon>Eukaryota</taxon>
        <taxon>Viridiplantae</taxon>
        <taxon>Streptophyta</taxon>
        <taxon>Embryophyta</taxon>
        <taxon>Tracheophyta</taxon>
        <taxon>Spermatophyta</taxon>
        <taxon>Magnoliopsida</taxon>
        <taxon>eudicotyledons</taxon>
        <taxon>Gunneridae</taxon>
        <taxon>Pentapetalae</taxon>
        <taxon>rosids</taxon>
        <taxon>malvids</taxon>
        <taxon>Sapindales</taxon>
        <taxon>Rutaceae</taxon>
        <taxon>Aurantioideae</taxon>
        <taxon>Citrus</taxon>
    </lineage>
</organism>
<proteinExistence type="predicted"/>
<dbReference type="EMBL" id="CM039172">
    <property type="protein sequence ID" value="KAH9781860.1"/>
    <property type="molecule type" value="Genomic_DNA"/>
</dbReference>
<accession>A0ACB8M8C4</accession>
<reference evidence="2" key="1">
    <citation type="journal article" date="2023" name="Hortic. Res.">
        <title>A chromosome-level phased genome enabling allele-level studies in sweet orange: a case study on citrus Huanglongbing tolerance.</title>
        <authorList>
            <person name="Wu B."/>
            <person name="Yu Q."/>
            <person name="Deng Z."/>
            <person name="Duan Y."/>
            <person name="Luo F."/>
            <person name="Gmitter F. Jr."/>
        </authorList>
    </citation>
    <scope>NUCLEOTIDE SEQUENCE [LARGE SCALE GENOMIC DNA]</scope>
    <source>
        <strain evidence="2">cv. Valencia</strain>
    </source>
</reference>
<name>A0ACB8M8C4_CITSI</name>
<dbReference type="Proteomes" id="UP000829398">
    <property type="component" value="Chromosome 3"/>
</dbReference>
<evidence type="ECO:0000313" key="1">
    <source>
        <dbReference type="EMBL" id="KAH9781860.1"/>
    </source>
</evidence>
<protein>
    <submittedName>
        <fullName evidence="1">Uncharacterized protein</fullName>
    </submittedName>
</protein>
<comment type="caution">
    <text evidence="1">The sequence shown here is derived from an EMBL/GenBank/DDBJ whole genome shotgun (WGS) entry which is preliminary data.</text>
</comment>